<dbReference type="InterPro" id="IPR002403">
    <property type="entry name" value="Cyt_P450_E_grp-IV"/>
</dbReference>
<evidence type="ECO:0000256" key="7">
    <source>
        <dbReference type="ARBA" id="ARBA00023033"/>
    </source>
</evidence>
<dbReference type="CDD" id="cd11041">
    <property type="entry name" value="CYP503A1-like"/>
    <property type="match status" value="1"/>
</dbReference>
<dbReference type="InterPro" id="IPR001128">
    <property type="entry name" value="Cyt_P450"/>
</dbReference>
<dbReference type="PANTHER" id="PTHR46206">
    <property type="entry name" value="CYTOCHROME P450"/>
    <property type="match status" value="1"/>
</dbReference>
<reference evidence="9 10" key="1">
    <citation type="journal article" date="2015" name="Environ. Microbiol.">
        <title>Metagenome sequence of Elaphomyces granulatus from sporocarp tissue reveals Ascomycota ectomycorrhizal fingerprints of genome expansion and a Proteobacteria-rich microbiome.</title>
        <authorList>
            <person name="Quandt C.A."/>
            <person name="Kohler A."/>
            <person name="Hesse C.N."/>
            <person name="Sharpton T.J."/>
            <person name="Martin F."/>
            <person name="Spatafora J.W."/>
        </authorList>
    </citation>
    <scope>NUCLEOTIDE SEQUENCE [LARGE SCALE GENOMIC DNA]</scope>
    <source>
        <strain evidence="9 10">OSC145934</strain>
    </source>
</reference>
<evidence type="ECO:0000256" key="1">
    <source>
        <dbReference type="ARBA" id="ARBA00001971"/>
    </source>
</evidence>
<comment type="caution">
    <text evidence="9">The sequence shown here is derived from an EMBL/GenBank/DDBJ whole genome shotgun (WGS) entry which is preliminary data.</text>
</comment>
<feature type="binding site" description="axial binding residue" evidence="8">
    <location>
        <position position="413"/>
    </location>
    <ligand>
        <name>heme</name>
        <dbReference type="ChEBI" id="CHEBI:30413"/>
    </ligand>
    <ligandPart>
        <name>Fe</name>
        <dbReference type="ChEBI" id="CHEBI:18248"/>
    </ligandPart>
</feature>
<keyword evidence="4 8" id="KW-0479">Metal-binding</keyword>
<dbReference type="PANTHER" id="PTHR46206:SF1">
    <property type="entry name" value="P450, PUTATIVE (EUROFUNG)-RELATED"/>
    <property type="match status" value="1"/>
</dbReference>
<dbReference type="AlphaFoldDB" id="A0A232M549"/>
<dbReference type="GO" id="GO:0020037">
    <property type="term" value="F:heme binding"/>
    <property type="evidence" value="ECO:0007669"/>
    <property type="project" value="InterPro"/>
</dbReference>
<comment type="similarity">
    <text evidence="2">Belongs to the cytochrome P450 family.</text>
</comment>
<keyword evidence="10" id="KW-1185">Reference proteome</keyword>
<dbReference type="SUPFAM" id="SSF48264">
    <property type="entry name" value="Cytochrome P450"/>
    <property type="match status" value="1"/>
</dbReference>
<protein>
    <recommendedName>
        <fullName evidence="11">Cytochrome P450</fullName>
    </recommendedName>
</protein>
<dbReference type="GO" id="GO:0004497">
    <property type="term" value="F:monooxygenase activity"/>
    <property type="evidence" value="ECO:0007669"/>
    <property type="project" value="UniProtKB-KW"/>
</dbReference>
<dbReference type="EMBL" id="NPHW01002415">
    <property type="protein sequence ID" value="OXV11560.1"/>
    <property type="molecule type" value="Genomic_DNA"/>
</dbReference>
<sequence>MFTQFGSKGKFFVKSDMVFQPQIMVPQEHIRWFLQQPQNVLSVQEARYEKFAIDFVLPRHDDVVDLIFLDAVHRKLMTRNLVKLQRALAEEVSQNIDAVLGTDTENWVEANVWVTVEKTVVSALMCILAGQSVCRNDTFWKDVSGFTNAFGFSSILIGRILPKFLKPILGWPLSGLTLIRQRKLMKKWYTPLVEERFTSLLKKSQDPDFDYTPPQDLITWTLDYLLNTGNVERCNPNDVCHLLTLMISAAVPTVQATTANIIYDMLSSPPYMKVREHLYNEIVNALDTSSGKGWADQDLLPRLVFLNSAIRETLRCNPAAVTAVERKVVSKGGVTLPSGQHLPKGSWLGVPVVGIHSDENIYPNAAKYEPFRFCNRKPGEEPDGKGAAIPITSTGDVNITDIFLSFGAGKFACPGRWLASHVIKLTIAYLLYNYELKPYSQRPLSTVIFGNIIPNNEATMIVHRRKH</sequence>
<dbReference type="GO" id="GO:0016705">
    <property type="term" value="F:oxidoreductase activity, acting on paired donors, with incorporation or reduction of molecular oxygen"/>
    <property type="evidence" value="ECO:0007669"/>
    <property type="project" value="InterPro"/>
</dbReference>
<evidence type="ECO:0000256" key="5">
    <source>
        <dbReference type="ARBA" id="ARBA00023002"/>
    </source>
</evidence>
<dbReference type="InterPro" id="IPR036396">
    <property type="entry name" value="Cyt_P450_sf"/>
</dbReference>
<accession>A0A232M549</accession>
<keyword evidence="6 8" id="KW-0408">Iron</keyword>
<evidence type="ECO:0000256" key="6">
    <source>
        <dbReference type="ARBA" id="ARBA00023004"/>
    </source>
</evidence>
<gene>
    <name evidence="9" type="ORF">Egran_00679</name>
</gene>
<dbReference type="Pfam" id="PF00067">
    <property type="entry name" value="p450"/>
    <property type="match status" value="1"/>
</dbReference>
<dbReference type="Proteomes" id="UP000243515">
    <property type="component" value="Unassembled WGS sequence"/>
</dbReference>
<keyword evidence="3 8" id="KW-0349">Heme</keyword>
<keyword evidence="7" id="KW-0503">Monooxygenase</keyword>
<comment type="cofactor">
    <cofactor evidence="1 8">
        <name>heme</name>
        <dbReference type="ChEBI" id="CHEBI:30413"/>
    </cofactor>
</comment>
<evidence type="ECO:0000256" key="2">
    <source>
        <dbReference type="ARBA" id="ARBA00010617"/>
    </source>
</evidence>
<evidence type="ECO:0000256" key="3">
    <source>
        <dbReference type="ARBA" id="ARBA00022617"/>
    </source>
</evidence>
<keyword evidence="5" id="KW-0560">Oxidoreductase</keyword>
<dbReference type="Gene3D" id="1.10.630.10">
    <property type="entry name" value="Cytochrome P450"/>
    <property type="match status" value="1"/>
</dbReference>
<evidence type="ECO:0000313" key="9">
    <source>
        <dbReference type="EMBL" id="OXV11560.1"/>
    </source>
</evidence>
<dbReference type="OrthoDB" id="1844152at2759"/>
<name>A0A232M549_9EURO</name>
<organism evidence="9 10">
    <name type="scientific">Elaphomyces granulatus</name>
    <dbReference type="NCBI Taxonomy" id="519963"/>
    <lineage>
        <taxon>Eukaryota</taxon>
        <taxon>Fungi</taxon>
        <taxon>Dikarya</taxon>
        <taxon>Ascomycota</taxon>
        <taxon>Pezizomycotina</taxon>
        <taxon>Eurotiomycetes</taxon>
        <taxon>Eurotiomycetidae</taxon>
        <taxon>Eurotiales</taxon>
        <taxon>Elaphomycetaceae</taxon>
        <taxon>Elaphomyces</taxon>
    </lineage>
</organism>
<dbReference type="PRINTS" id="PR00465">
    <property type="entry name" value="EP450IV"/>
</dbReference>
<evidence type="ECO:0000256" key="8">
    <source>
        <dbReference type="PIRSR" id="PIRSR602403-1"/>
    </source>
</evidence>
<evidence type="ECO:0000256" key="4">
    <source>
        <dbReference type="ARBA" id="ARBA00022723"/>
    </source>
</evidence>
<evidence type="ECO:0008006" key="11">
    <source>
        <dbReference type="Google" id="ProtNLM"/>
    </source>
</evidence>
<evidence type="ECO:0000313" key="10">
    <source>
        <dbReference type="Proteomes" id="UP000243515"/>
    </source>
</evidence>
<proteinExistence type="inferred from homology"/>
<dbReference type="GO" id="GO:0005506">
    <property type="term" value="F:iron ion binding"/>
    <property type="evidence" value="ECO:0007669"/>
    <property type="project" value="InterPro"/>
</dbReference>